<feature type="transmembrane region" description="Helical" evidence="7">
    <location>
        <begin position="110"/>
        <end position="129"/>
    </location>
</feature>
<organism evidence="9">
    <name type="scientific">Caldilineaceae bacterium SB0664_bin_27</name>
    <dbReference type="NCBI Taxonomy" id="2605260"/>
    <lineage>
        <taxon>Bacteria</taxon>
        <taxon>Bacillati</taxon>
        <taxon>Chloroflexota</taxon>
        <taxon>Caldilineae</taxon>
        <taxon>Caldilineales</taxon>
        <taxon>Caldilineaceae</taxon>
    </lineage>
</organism>
<keyword evidence="4 7" id="KW-0812">Transmembrane</keyword>
<evidence type="ECO:0000256" key="1">
    <source>
        <dbReference type="ARBA" id="ARBA00004651"/>
    </source>
</evidence>
<dbReference type="EMBL" id="VXRG01000049">
    <property type="protein sequence ID" value="MXY92888.1"/>
    <property type="molecule type" value="Genomic_DNA"/>
</dbReference>
<dbReference type="PANTHER" id="PTHR30465:SF45">
    <property type="entry name" value="BINDING-PROTEIN-DEPENDENT TRANSPORT SYSTEMS INNER MEMBRANE COMPONENT"/>
    <property type="match status" value="1"/>
</dbReference>
<feature type="transmembrane region" description="Helical" evidence="7">
    <location>
        <begin position="149"/>
        <end position="174"/>
    </location>
</feature>
<dbReference type="GO" id="GO:0055085">
    <property type="term" value="P:transmembrane transport"/>
    <property type="evidence" value="ECO:0007669"/>
    <property type="project" value="InterPro"/>
</dbReference>
<gene>
    <name evidence="9" type="ORF">F4Y42_05500</name>
</gene>
<feature type="transmembrane region" description="Helical" evidence="7">
    <location>
        <begin position="297"/>
        <end position="320"/>
    </location>
</feature>
<dbReference type="Gene3D" id="1.10.3720.10">
    <property type="entry name" value="MetI-like"/>
    <property type="match status" value="1"/>
</dbReference>
<dbReference type="InterPro" id="IPR035906">
    <property type="entry name" value="MetI-like_sf"/>
</dbReference>
<keyword evidence="6 7" id="KW-0472">Membrane</keyword>
<evidence type="ECO:0000256" key="4">
    <source>
        <dbReference type="ARBA" id="ARBA00022692"/>
    </source>
</evidence>
<keyword evidence="2 7" id="KW-0813">Transport</keyword>
<protein>
    <submittedName>
        <fullName evidence="9">ABC transporter permease</fullName>
    </submittedName>
</protein>
<dbReference type="InterPro" id="IPR000515">
    <property type="entry name" value="MetI-like"/>
</dbReference>
<dbReference type="Pfam" id="PF00528">
    <property type="entry name" value="BPD_transp_1"/>
    <property type="match status" value="1"/>
</dbReference>
<name>A0A6B0YTV6_9CHLR</name>
<keyword evidence="5 7" id="KW-1133">Transmembrane helix</keyword>
<evidence type="ECO:0000256" key="2">
    <source>
        <dbReference type="ARBA" id="ARBA00022448"/>
    </source>
</evidence>
<comment type="caution">
    <text evidence="9">The sequence shown here is derived from an EMBL/GenBank/DDBJ whole genome shotgun (WGS) entry which is preliminary data.</text>
</comment>
<dbReference type="GO" id="GO:0005886">
    <property type="term" value="C:plasma membrane"/>
    <property type="evidence" value="ECO:0007669"/>
    <property type="project" value="UniProtKB-SubCell"/>
</dbReference>
<sequence length="380" mass="42383">MTDAALPLQPDAASVERPKSQSTLSRVVQYTGLRMIAMLITIMIGVYLTIIIANMGGHVDNIRKGYIREQVALSVGFNDEFKNMTSEERRAHIDKLVALQEKRMGLDQPFLLRSFSFLWGAMILDLGWADNMSSDSGSRQVRNIILERLPATLLLFSTSFLINFLVGIFVALYLSRNYGSRLDRLIIGLAPTSAAPSWFYGLFFILLFAALLGWFPFGGLVAAPPPESIINYALSVLNHMVLPVIAIFFSSIFLGIYGQRTFFLIFSNEDYVDMARAKGLSDRVVERRYIMRPTMPTIVTSLALSIIALWFGSIILETIFNWPGLGRLFYLAANIFETSVIVGSTVIYAYLLGLTVFFLDIVYALIDPRVKVGGNQGGHV</sequence>
<evidence type="ECO:0000259" key="8">
    <source>
        <dbReference type="PROSITE" id="PS50928"/>
    </source>
</evidence>
<feature type="transmembrane region" description="Helical" evidence="7">
    <location>
        <begin position="229"/>
        <end position="257"/>
    </location>
</feature>
<evidence type="ECO:0000313" key="9">
    <source>
        <dbReference type="EMBL" id="MXY92888.1"/>
    </source>
</evidence>
<proteinExistence type="inferred from homology"/>
<keyword evidence="3" id="KW-1003">Cell membrane</keyword>
<feature type="domain" description="ABC transmembrane type-1" evidence="8">
    <location>
        <begin position="149"/>
        <end position="363"/>
    </location>
</feature>
<dbReference type="CDD" id="cd06261">
    <property type="entry name" value="TM_PBP2"/>
    <property type="match status" value="1"/>
</dbReference>
<evidence type="ECO:0000256" key="7">
    <source>
        <dbReference type="RuleBase" id="RU363032"/>
    </source>
</evidence>
<reference evidence="9" key="1">
    <citation type="submission" date="2019-09" db="EMBL/GenBank/DDBJ databases">
        <title>Characterisation of the sponge microbiome using genome-centric metagenomics.</title>
        <authorList>
            <person name="Engelberts J.P."/>
            <person name="Robbins S.J."/>
            <person name="De Goeij J.M."/>
            <person name="Aranda M."/>
            <person name="Bell S.C."/>
            <person name="Webster N.S."/>
        </authorList>
    </citation>
    <scope>NUCLEOTIDE SEQUENCE</scope>
    <source>
        <strain evidence="9">SB0664_bin_27</strain>
    </source>
</reference>
<evidence type="ECO:0000256" key="5">
    <source>
        <dbReference type="ARBA" id="ARBA00022989"/>
    </source>
</evidence>
<dbReference type="PANTHER" id="PTHR30465">
    <property type="entry name" value="INNER MEMBRANE ABC TRANSPORTER"/>
    <property type="match status" value="1"/>
</dbReference>
<evidence type="ECO:0000256" key="6">
    <source>
        <dbReference type="ARBA" id="ARBA00023136"/>
    </source>
</evidence>
<evidence type="ECO:0000256" key="3">
    <source>
        <dbReference type="ARBA" id="ARBA00022475"/>
    </source>
</evidence>
<accession>A0A6B0YTV6</accession>
<comment type="similarity">
    <text evidence="7">Belongs to the binding-protein-dependent transport system permease family.</text>
</comment>
<feature type="transmembrane region" description="Helical" evidence="7">
    <location>
        <begin position="195"/>
        <end position="217"/>
    </location>
</feature>
<dbReference type="PROSITE" id="PS50928">
    <property type="entry name" value="ABC_TM1"/>
    <property type="match status" value="1"/>
</dbReference>
<dbReference type="AlphaFoldDB" id="A0A6B0YTV6"/>
<feature type="transmembrane region" description="Helical" evidence="7">
    <location>
        <begin position="35"/>
        <end position="55"/>
    </location>
</feature>
<comment type="subcellular location">
    <subcellularLocation>
        <location evidence="1 7">Cell membrane</location>
        <topology evidence="1 7">Multi-pass membrane protein</topology>
    </subcellularLocation>
</comment>
<feature type="transmembrane region" description="Helical" evidence="7">
    <location>
        <begin position="340"/>
        <end position="366"/>
    </location>
</feature>
<dbReference type="SUPFAM" id="SSF161098">
    <property type="entry name" value="MetI-like"/>
    <property type="match status" value="1"/>
</dbReference>